<comment type="caution">
    <text evidence="9">The sequence shown here is derived from an EMBL/GenBank/DDBJ whole genome shotgun (WGS) entry which is preliminary data.</text>
</comment>
<keyword evidence="4" id="KW-0813">Transport</keyword>
<dbReference type="GO" id="GO:0006611">
    <property type="term" value="P:protein export from nucleus"/>
    <property type="evidence" value="ECO:0007669"/>
    <property type="project" value="TreeGrafter"/>
</dbReference>
<comment type="similarity">
    <text evidence="3">Belongs to the exportin family.</text>
</comment>
<proteinExistence type="inferred from homology"/>
<evidence type="ECO:0000313" key="10">
    <source>
        <dbReference type="Proteomes" id="UP001209570"/>
    </source>
</evidence>
<dbReference type="GO" id="GO:0005737">
    <property type="term" value="C:cytoplasm"/>
    <property type="evidence" value="ECO:0007669"/>
    <property type="project" value="UniProtKB-SubCell"/>
</dbReference>
<evidence type="ECO:0000256" key="5">
    <source>
        <dbReference type="ARBA" id="ARBA00022490"/>
    </source>
</evidence>
<keyword evidence="10" id="KW-1185">Reference proteome</keyword>
<dbReference type="PANTHER" id="PTHR12596:SF1">
    <property type="entry name" value="EXPORTIN-4"/>
    <property type="match status" value="1"/>
</dbReference>
<evidence type="ECO:0000256" key="1">
    <source>
        <dbReference type="ARBA" id="ARBA00004123"/>
    </source>
</evidence>
<protein>
    <recommendedName>
        <fullName evidence="8">Exportin-4</fullName>
    </recommendedName>
</protein>
<dbReference type="AlphaFoldDB" id="A0AAD5LEQ5"/>
<dbReference type="EMBL" id="JAKCXM010000342">
    <property type="protein sequence ID" value="KAJ0395499.1"/>
    <property type="molecule type" value="Genomic_DNA"/>
</dbReference>
<evidence type="ECO:0000256" key="2">
    <source>
        <dbReference type="ARBA" id="ARBA00004496"/>
    </source>
</evidence>
<dbReference type="PANTHER" id="PTHR12596">
    <property type="entry name" value="EXPORTIN 4,7-RELATED"/>
    <property type="match status" value="1"/>
</dbReference>
<evidence type="ECO:0000256" key="4">
    <source>
        <dbReference type="ARBA" id="ARBA00022448"/>
    </source>
</evidence>
<dbReference type="Gene3D" id="1.25.10.10">
    <property type="entry name" value="Leucine-rich Repeat Variant"/>
    <property type="match status" value="1"/>
</dbReference>
<gene>
    <name evidence="9" type="ORF">P43SY_002471</name>
</gene>
<evidence type="ECO:0000256" key="6">
    <source>
        <dbReference type="ARBA" id="ARBA00022927"/>
    </source>
</evidence>
<keyword evidence="5" id="KW-0963">Cytoplasm</keyword>
<evidence type="ECO:0000256" key="8">
    <source>
        <dbReference type="ARBA" id="ARBA00040444"/>
    </source>
</evidence>
<name>A0AAD5LEQ5_PYTIN</name>
<organism evidence="9 10">
    <name type="scientific">Pythium insidiosum</name>
    <name type="common">Pythiosis disease agent</name>
    <dbReference type="NCBI Taxonomy" id="114742"/>
    <lineage>
        <taxon>Eukaryota</taxon>
        <taxon>Sar</taxon>
        <taxon>Stramenopiles</taxon>
        <taxon>Oomycota</taxon>
        <taxon>Peronosporomycetes</taxon>
        <taxon>Pythiales</taxon>
        <taxon>Pythiaceae</taxon>
        <taxon>Pythium</taxon>
    </lineage>
</organism>
<dbReference type="Proteomes" id="UP001209570">
    <property type="component" value="Unassembled WGS sequence"/>
</dbReference>
<keyword evidence="6" id="KW-0653">Protein transport</keyword>
<dbReference type="GO" id="GO:0005643">
    <property type="term" value="C:nuclear pore"/>
    <property type="evidence" value="ECO:0007669"/>
    <property type="project" value="TreeGrafter"/>
</dbReference>
<evidence type="ECO:0000313" key="9">
    <source>
        <dbReference type="EMBL" id="KAJ0395499.1"/>
    </source>
</evidence>
<dbReference type="InterPro" id="IPR044189">
    <property type="entry name" value="XPO4/7-like"/>
</dbReference>
<evidence type="ECO:0000256" key="7">
    <source>
        <dbReference type="ARBA" id="ARBA00023242"/>
    </source>
</evidence>
<dbReference type="InterPro" id="IPR016024">
    <property type="entry name" value="ARM-type_fold"/>
</dbReference>
<dbReference type="SUPFAM" id="SSF48371">
    <property type="entry name" value="ARM repeat"/>
    <property type="match status" value="1"/>
</dbReference>
<dbReference type="InterPro" id="IPR011989">
    <property type="entry name" value="ARM-like"/>
</dbReference>
<reference evidence="9" key="1">
    <citation type="submission" date="2021-12" db="EMBL/GenBank/DDBJ databases">
        <title>Prjna785345.</title>
        <authorList>
            <person name="Rujirawat T."/>
            <person name="Krajaejun T."/>
        </authorList>
    </citation>
    <scope>NUCLEOTIDE SEQUENCE</scope>
    <source>
        <strain evidence="9">Pi057C3</strain>
    </source>
</reference>
<accession>A0AAD5LEQ5</accession>
<evidence type="ECO:0000256" key="3">
    <source>
        <dbReference type="ARBA" id="ARBA00009466"/>
    </source>
</evidence>
<keyword evidence="7" id="KW-0539">Nucleus</keyword>
<sequence length="168" mass="18476">MTVLKMLEAACLAVNSPDKAKRAEAEVVLDHFKRSPTAVEDSMALLSPATPAVVLFYCVATIRESTLKRWALLTASQKAQPLDGMMQFLWAHYGDLPPFVSGSMLQTIVLLMKRGWLERSADEQLAVLRHIGSMMAENNGAADAGAETRRRLIAAKWIHAFVTEFSTG</sequence>
<comment type="subcellular location">
    <subcellularLocation>
        <location evidence="2">Cytoplasm</location>
    </subcellularLocation>
    <subcellularLocation>
        <location evidence="1">Nucleus</location>
    </subcellularLocation>
</comment>
<dbReference type="GO" id="GO:0005049">
    <property type="term" value="F:nuclear export signal receptor activity"/>
    <property type="evidence" value="ECO:0007669"/>
    <property type="project" value="InterPro"/>
</dbReference>